<proteinExistence type="predicted"/>
<organism evidence="1 2">
    <name type="scientific">Allacma fusca</name>
    <dbReference type="NCBI Taxonomy" id="39272"/>
    <lineage>
        <taxon>Eukaryota</taxon>
        <taxon>Metazoa</taxon>
        <taxon>Ecdysozoa</taxon>
        <taxon>Arthropoda</taxon>
        <taxon>Hexapoda</taxon>
        <taxon>Collembola</taxon>
        <taxon>Symphypleona</taxon>
        <taxon>Sminthuridae</taxon>
        <taxon>Allacma</taxon>
    </lineage>
</organism>
<dbReference type="OrthoDB" id="8065733at2759"/>
<dbReference type="AlphaFoldDB" id="A0A8J2PL07"/>
<dbReference type="EMBL" id="CAJVCH010432538">
    <property type="protein sequence ID" value="CAG7818860.1"/>
    <property type="molecule type" value="Genomic_DNA"/>
</dbReference>
<accession>A0A8J2PL07</accession>
<sequence length="328" mass="37698">MATKRFHSLEAKFARIPGLKVHYSKTIHDLIADGHVEMGFQTRLQHCRIRRLLPPTPPGPEGEFHNKRRCYKHSYKVAVLASTLKADIKQMYLCISPHPSHCNFQRILWRDNPQQQLKVLRLKKVTFGVASSPYLAIKTLQTLAEDQKQKYPLAAEVFKRDFYVDDCLSGSNSLEDAICLQQQLIAIMSEANVLQKWSLCSTALLNSVPEEMRESTAPLTFNHDRWNIFIRNIVISIQTTTPTLRWKHVPGVLNQAVILVQELPHYSSSMPSNFRKRFRAPGLERSRSTDGCHYLLREETLQVHLPTPVHGLLLRESQGRRLHSLHGE</sequence>
<protein>
    <recommendedName>
        <fullName evidence="3">Reverse transcriptase domain-containing protein</fullName>
    </recommendedName>
</protein>
<dbReference type="Proteomes" id="UP000708208">
    <property type="component" value="Unassembled WGS sequence"/>
</dbReference>
<name>A0A8J2PL07_9HEXA</name>
<dbReference type="PANTHER" id="PTHR47331">
    <property type="entry name" value="PHD-TYPE DOMAIN-CONTAINING PROTEIN"/>
    <property type="match status" value="1"/>
</dbReference>
<reference evidence="1" key="1">
    <citation type="submission" date="2021-06" db="EMBL/GenBank/DDBJ databases">
        <authorList>
            <person name="Hodson N. C."/>
            <person name="Mongue J. A."/>
            <person name="Jaron S. K."/>
        </authorList>
    </citation>
    <scope>NUCLEOTIDE SEQUENCE</scope>
</reference>
<evidence type="ECO:0000313" key="2">
    <source>
        <dbReference type="Proteomes" id="UP000708208"/>
    </source>
</evidence>
<keyword evidence="2" id="KW-1185">Reference proteome</keyword>
<gene>
    <name evidence="1" type="ORF">AFUS01_LOCUS29338</name>
</gene>
<evidence type="ECO:0008006" key="3">
    <source>
        <dbReference type="Google" id="ProtNLM"/>
    </source>
</evidence>
<comment type="caution">
    <text evidence="1">The sequence shown here is derived from an EMBL/GenBank/DDBJ whole genome shotgun (WGS) entry which is preliminary data.</text>
</comment>
<evidence type="ECO:0000313" key="1">
    <source>
        <dbReference type="EMBL" id="CAG7818860.1"/>
    </source>
</evidence>